<evidence type="ECO:0000313" key="2">
    <source>
        <dbReference type="Proteomes" id="UP001496627"/>
    </source>
</evidence>
<name>A0ABV0MBA6_9HYPH</name>
<reference evidence="1 2" key="1">
    <citation type="submission" date="2024-05" db="EMBL/GenBank/DDBJ databases">
        <title>Neorhizobium sp. Rsf11, a plant growth promoting and heavy metal resistant PAH-degrader.</title>
        <authorList>
            <person name="Golubev S.N."/>
            <person name="Muratova A.Y."/>
            <person name="Markelova M.I."/>
        </authorList>
    </citation>
    <scope>NUCLEOTIDE SEQUENCE [LARGE SCALE GENOMIC DNA]</scope>
    <source>
        <strain evidence="1 2">Rsf11</strain>
    </source>
</reference>
<dbReference type="EMBL" id="JBEAAL010000033">
    <property type="protein sequence ID" value="MEQ1408993.1"/>
    <property type="molecule type" value="Genomic_DNA"/>
</dbReference>
<proteinExistence type="predicted"/>
<sequence>MRAEHLQAVAREALEMFLLERAETDEEFAFWLDARLAATLPNKASAPLDPESFRRRAEALLSAAGSGRRRRRWDDWDADIDEATLEELIGAAEPFLAVGRGADALAILKPVAGALADYWPESAHWDETLHEFFPRLDQMIAQAVLMDGVSQETRDELTDELRGWQDEVAAYGADDAFSTTIAACMRGWDDLGLEDALAGRGQGWPPGGRSDSLEGDLTRARLAALAGMGRIEAYLNLSRAAGLHCEHSVKLAQLGRVDEAIATAHQRLATPDDMLRVVQAVAAAGQMDAALDLAAWGLALQARDENCDDWRRGAGKVSLARWLREKAQEASRRDIMLMAARAAFEESLAREDFRAASRLASAKDWPGLREELLAVLVAAPHAFERIEILLDEDLIDEAVACVDPHEARFNPYDDALERLAEQAYADHPDWTIALACRMADPIMSEGRSGHYETAAGWLAIAARAHAASGRSAEWHEHLEKLIETHRRKHKLRPLLEALRYVAD</sequence>
<dbReference type="RefSeq" id="WP_227703556.1">
    <property type="nucleotide sequence ID" value="NZ_JBEAAL010000033.1"/>
</dbReference>
<organism evidence="1 2">
    <name type="scientific">Neorhizobium phenanthreniclasticum</name>
    <dbReference type="NCBI Taxonomy" id="3157917"/>
    <lineage>
        <taxon>Bacteria</taxon>
        <taxon>Pseudomonadati</taxon>
        <taxon>Pseudomonadota</taxon>
        <taxon>Alphaproteobacteria</taxon>
        <taxon>Hyphomicrobiales</taxon>
        <taxon>Rhizobiaceae</taxon>
        <taxon>Rhizobium/Agrobacterium group</taxon>
        <taxon>Neorhizobium</taxon>
    </lineage>
</organism>
<accession>A0ABV0MBA6</accession>
<keyword evidence="2" id="KW-1185">Reference proteome</keyword>
<gene>
    <name evidence="1" type="ORF">ABK249_29220</name>
</gene>
<dbReference type="Proteomes" id="UP001496627">
    <property type="component" value="Unassembled WGS sequence"/>
</dbReference>
<evidence type="ECO:0000313" key="1">
    <source>
        <dbReference type="EMBL" id="MEQ1408993.1"/>
    </source>
</evidence>
<comment type="caution">
    <text evidence="1">The sequence shown here is derived from an EMBL/GenBank/DDBJ whole genome shotgun (WGS) entry which is preliminary data.</text>
</comment>
<protein>
    <submittedName>
        <fullName evidence="1">Uncharacterized protein</fullName>
    </submittedName>
</protein>